<gene>
    <name evidence="6" type="ORF">K8W01_06075</name>
</gene>
<reference evidence="6" key="2">
    <citation type="submission" date="2021-09" db="EMBL/GenBank/DDBJ databases">
        <authorList>
            <person name="Gilroy R."/>
        </authorList>
    </citation>
    <scope>NUCLEOTIDE SEQUENCE</scope>
    <source>
        <strain evidence="6">316</strain>
    </source>
</reference>
<evidence type="ECO:0000256" key="3">
    <source>
        <dbReference type="ARBA" id="ARBA00022525"/>
    </source>
</evidence>
<evidence type="ECO:0000256" key="4">
    <source>
        <dbReference type="SAM" id="MobiDB-lite"/>
    </source>
</evidence>
<dbReference type="SMART" id="SM00710">
    <property type="entry name" value="PbH1"/>
    <property type="match status" value="6"/>
</dbReference>
<dbReference type="InterPro" id="IPR018511">
    <property type="entry name" value="Hemolysin-typ_Ca-bd_CS"/>
</dbReference>
<dbReference type="GO" id="GO:0005509">
    <property type="term" value="F:calcium ion binding"/>
    <property type="evidence" value="ECO:0007669"/>
    <property type="project" value="InterPro"/>
</dbReference>
<dbReference type="AlphaFoldDB" id="A0A921JE21"/>
<keyword evidence="3" id="KW-0964">Secreted</keyword>
<protein>
    <submittedName>
        <fullName evidence="6">Right-handed parallel beta-helix repeat-containing protein</fullName>
    </submittedName>
</protein>
<dbReference type="Pfam" id="PF00353">
    <property type="entry name" value="HemolysinCabind"/>
    <property type="match status" value="1"/>
</dbReference>
<dbReference type="PROSITE" id="PS00330">
    <property type="entry name" value="HEMOLYSIN_CALCIUM"/>
    <property type="match status" value="3"/>
</dbReference>
<dbReference type="InterPro" id="IPR001343">
    <property type="entry name" value="Hemolysn_Ca-bd"/>
</dbReference>
<dbReference type="Gene3D" id="2.150.10.10">
    <property type="entry name" value="Serralysin-like metalloprotease, C-terminal"/>
    <property type="match status" value="1"/>
</dbReference>
<dbReference type="InterPro" id="IPR050557">
    <property type="entry name" value="RTX_toxin/Mannuronan_C5-epim"/>
</dbReference>
<dbReference type="PRINTS" id="PR00313">
    <property type="entry name" value="CABNDNGRPT"/>
</dbReference>
<evidence type="ECO:0000256" key="2">
    <source>
        <dbReference type="ARBA" id="ARBA00004613"/>
    </source>
</evidence>
<evidence type="ECO:0000313" key="7">
    <source>
        <dbReference type="Proteomes" id="UP000742631"/>
    </source>
</evidence>
<accession>A0A921JE21</accession>
<evidence type="ECO:0000313" key="6">
    <source>
        <dbReference type="EMBL" id="HJE23210.1"/>
    </source>
</evidence>
<dbReference type="Pfam" id="PF13229">
    <property type="entry name" value="Beta_helix"/>
    <property type="match status" value="1"/>
</dbReference>
<reference evidence="6" key="1">
    <citation type="journal article" date="2021" name="PeerJ">
        <title>Extensive microbial diversity within the chicken gut microbiome revealed by metagenomics and culture.</title>
        <authorList>
            <person name="Gilroy R."/>
            <person name="Ravi A."/>
            <person name="Getino M."/>
            <person name="Pursley I."/>
            <person name="Horton D.L."/>
            <person name="Alikhan N.F."/>
            <person name="Baker D."/>
            <person name="Gharbi K."/>
            <person name="Hall N."/>
            <person name="Watson M."/>
            <person name="Adriaenssens E.M."/>
            <person name="Foster-Nyarko E."/>
            <person name="Jarju S."/>
            <person name="Secka A."/>
            <person name="Antonio M."/>
            <person name="Oren A."/>
            <person name="Chaudhuri R.R."/>
            <person name="La Ragione R."/>
            <person name="Hildebrand F."/>
            <person name="Pallen M.J."/>
        </authorList>
    </citation>
    <scope>NUCLEOTIDE SEQUENCE</scope>
    <source>
        <strain evidence="6">316</strain>
    </source>
</reference>
<dbReference type="Proteomes" id="UP000742631">
    <property type="component" value="Unassembled WGS sequence"/>
</dbReference>
<comment type="subcellular location">
    <subcellularLocation>
        <location evidence="2">Secreted</location>
    </subcellularLocation>
</comment>
<comment type="function">
    <text evidence="1">Converts beta-D-mannuronic acid (M) to alpha-L-guluronic acid (G), producing a polymer with gel-forming capacity, required for the formation of the cyst coat.</text>
</comment>
<organism evidence="6 7">
    <name type="scientific">Methylorubrum populi</name>
    <dbReference type="NCBI Taxonomy" id="223967"/>
    <lineage>
        <taxon>Bacteria</taxon>
        <taxon>Pseudomonadati</taxon>
        <taxon>Pseudomonadota</taxon>
        <taxon>Alphaproteobacteria</taxon>
        <taxon>Hyphomicrobiales</taxon>
        <taxon>Methylobacteriaceae</taxon>
        <taxon>Methylorubrum</taxon>
    </lineage>
</organism>
<name>A0A921JE21_9HYPH</name>
<feature type="region of interest" description="Disordered" evidence="4">
    <location>
        <begin position="308"/>
        <end position="375"/>
    </location>
</feature>
<dbReference type="SUPFAM" id="SSF51120">
    <property type="entry name" value="beta-Roll"/>
    <property type="match status" value="1"/>
</dbReference>
<evidence type="ECO:0000256" key="1">
    <source>
        <dbReference type="ARBA" id="ARBA00002822"/>
    </source>
</evidence>
<dbReference type="EMBL" id="DYYG01000014">
    <property type="protein sequence ID" value="HJE23210.1"/>
    <property type="molecule type" value="Genomic_DNA"/>
</dbReference>
<dbReference type="PANTHER" id="PTHR38340:SF1">
    <property type="entry name" value="S-LAYER PROTEIN"/>
    <property type="match status" value="1"/>
</dbReference>
<dbReference type="PANTHER" id="PTHR38340">
    <property type="entry name" value="S-LAYER PROTEIN"/>
    <property type="match status" value="1"/>
</dbReference>
<comment type="caution">
    <text evidence="6">The sequence shown here is derived from an EMBL/GenBank/DDBJ whole genome shotgun (WGS) entry which is preliminary data.</text>
</comment>
<feature type="domain" description="Right handed beta helix" evidence="5">
    <location>
        <begin position="33"/>
        <end position="133"/>
    </location>
</feature>
<dbReference type="GO" id="GO:0005576">
    <property type="term" value="C:extracellular region"/>
    <property type="evidence" value="ECO:0007669"/>
    <property type="project" value="UniProtKB-SubCell"/>
</dbReference>
<dbReference type="InterPro" id="IPR011049">
    <property type="entry name" value="Serralysin-like_metalloprot_C"/>
</dbReference>
<proteinExistence type="predicted"/>
<dbReference type="SUPFAM" id="SSF51126">
    <property type="entry name" value="Pectin lyase-like"/>
    <property type="match status" value="1"/>
</dbReference>
<dbReference type="InterPro" id="IPR006626">
    <property type="entry name" value="PbH1"/>
</dbReference>
<evidence type="ECO:0000259" key="5">
    <source>
        <dbReference type="Pfam" id="PF13229"/>
    </source>
</evidence>
<dbReference type="InterPro" id="IPR039448">
    <property type="entry name" value="Beta_helix"/>
</dbReference>
<sequence length="493" mass="51015">MPAGLTYSTTPIRTTHDGQVIENLDLWVSDGDAIVVDHNNVVIRNVTIHHADGNGIVVDDASGVTVENSLIVNSDPPSGNQGETEVETTGIRVLNSPNFTASHVTLQDSGTGIYLGQSPGAKLSYVEGHNFHGPYPGGQFVQFYESPNGNLSNFAVSNDLSKSHVEDNVSVIESQNVSISNGVIDGNNSPSGVGVMFETNSQGGHVENVDVIHMGNGGFSSYSDDVTFINTRSFDNFAGDQGRGVSMSNGLIWNATGDGVKILDSTYTDPSVPNNIVWGPSSDGADVSAAPSATPMTPIHNVFSWDSAGSATAGQTGTGSVSQPAATPVATPPVATAPVTSPVATPSTGGTGIDRDGTSASETMTGSRFADDLDGLGGDDTLNGLAGNDHLYGGAGRDRLDGGSGTDHLWGGPGADCFVFKAGNGTDWVEDFQLHGWGKDVVELSKTMFGSFKDILAAAHDVGPDVAITSGSDTLWLSDVHKADLHANHFLLV</sequence>
<dbReference type="InterPro" id="IPR012334">
    <property type="entry name" value="Pectin_lyas_fold"/>
</dbReference>
<feature type="compositionally biased region" description="Low complexity" evidence="4">
    <location>
        <begin position="308"/>
        <end position="348"/>
    </location>
</feature>
<dbReference type="InterPro" id="IPR011050">
    <property type="entry name" value="Pectin_lyase_fold/virulence"/>
</dbReference>
<dbReference type="Gene3D" id="2.160.20.10">
    <property type="entry name" value="Single-stranded right-handed beta-helix, Pectin lyase-like"/>
    <property type="match status" value="1"/>
</dbReference>